<dbReference type="EMBL" id="JBHSDC010000022">
    <property type="protein sequence ID" value="MFC4232533.1"/>
    <property type="molecule type" value="Genomic_DNA"/>
</dbReference>
<gene>
    <name evidence="2" type="ORF">ACFOW1_11560</name>
</gene>
<keyword evidence="3" id="KW-1185">Reference proteome</keyword>
<dbReference type="Pfam" id="PF18962">
    <property type="entry name" value="Por_Secre_tail"/>
    <property type="match status" value="1"/>
</dbReference>
<evidence type="ECO:0000259" key="1">
    <source>
        <dbReference type="Pfam" id="PF18962"/>
    </source>
</evidence>
<protein>
    <submittedName>
        <fullName evidence="2">T9SS type A sorting domain-containing protein</fullName>
    </submittedName>
</protein>
<accession>A0ABV8PXB8</accession>
<dbReference type="NCBIfam" id="TIGR04183">
    <property type="entry name" value="Por_Secre_tail"/>
    <property type="match status" value="1"/>
</dbReference>
<comment type="caution">
    <text evidence="2">The sequence shown here is derived from an EMBL/GenBank/DDBJ whole genome shotgun (WGS) entry which is preliminary data.</text>
</comment>
<organism evidence="2 3">
    <name type="scientific">Parasediminibacterium paludis</name>
    <dbReference type="NCBI Taxonomy" id="908966"/>
    <lineage>
        <taxon>Bacteria</taxon>
        <taxon>Pseudomonadati</taxon>
        <taxon>Bacteroidota</taxon>
        <taxon>Chitinophagia</taxon>
        <taxon>Chitinophagales</taxon>
        <taxon>Chitinophagaceae</taxon>
        <taxon>Parasediminibacterium</taxon>
    </lineage>
</organism>
<dbReference type="InterPro" id="IPR026444">
    <property type="entry name" value="Secre_tail"/>
</dbReference>
<dbReference type="Gene3D" id="2.60.40.10">
    <property type="entry name" value="Immunoglobulins"/>
    <property type="match status" value="1"/>
</dbReference>
<evidence type="ECO:0000313" key="3">
    <source>
        <dbReference type="Proteomes" id="UP001595906"/>
    </source>
</evidence>
<dbReference type="RefSeq" id="WP_379014426.1">
    <property type="nucleotide sequence ID" value="NZ_JBHSDC010000022.1"/>
</dbReference>
<name>A0ABV8PXB8_9BACT</name>
<feature type="domain" description="Secretion system C-terminal sorting" evidence="1">
    <location>
        <begin position="351"/>
        <end position="419"/>
    </location>
</feature>
<dbReference type="Proteomes" id="UP001595906">
    <property type="component" value="Unassembled WGS sequence"/>
</dbReference>
<reference evidence="3" key="1">
    <citation type="journal article" date="2019" name="Int. J. Syst. Evol. Microbiol.">
        <title>The Global Catalogue of Microorganisms (GCM) 10K type strain sequencing project: providing services to taxonomists for standard genome sequencing and annotation.</title>
        <authorList>
            <consortium name="The Broad Institute Genomics Platform"/>
            <consortium name="The Broad Institute Genome Sequencing Center for Infectious Disease"/>
            <person name="Wu L."/>
            <person name="Ma J."/>
        </authorList>
    </citation>
    <scope>NUCLEOTIDE SEQUENCE [LARGE SCALE GENOMIC DNA]</scope>
    <source>
        <strain evidence="3">CECT 8010</strain>
    </source>
</reference>
<proteinExistence type="predicted"/>
<sequence length="426" mass="45816">MKKKFTSIIIAFFLLISVTNSFSQTLIHYWHFNNFTTATPIQDVVANPIAPITADYTIVSTPSPQVSYTVLPGTASPYNTYWDYLASTNTGTSNAQTINGTLTPAGNVLRPRNPSDKMQILFKVPTTGYQSIAMAFDYQISSVASGPNSIIIDYSTDGGTTFVTSGLSIITYAGATPITTSTVPFDVTSTASSLATNWNTLKFTITNTAAENNPNLVIRVKHGTPNSGTSGNVRYDNITITGTPITLPVTLLAFNAIKNNGKTQLVWNTTNELNMQSYNVESSTDGTNFNFIASVAPANTASLNSYSYTDTKSSAAITYYRLKMMDNNGSYTYSNVITVNSATLTSKPLSVYPNPVVNGTLQLMHEITLANASVDIYSVNGTLVKSYPVAAGMIVSNIAINSFSSGTYIAILKNNGSNSSVRFYKK</sequence>
<evidence type="ECO:0000313" key="2">
    <source>
        <dbReference type="EMBL" id="MFC4232533.1"/>
    </source>
</evidence>
<dbReference type="InterPro" id="IPR013783">
    <property type="entry name" value="Ig-like_fold"/>
</dbReference>